<dbReference type="OrthoDB" id="6348293at2759"/>
<feature type="compositionally biased region" description="Basic and acidic residues" evidence="1">
    <location>
        <begin position="47"/>
        <end position="59"/>
    </location>
</feature>
<dbReference type="EMBL" id="BGPR01000310">
    <property type="protein sequence ID" value="GBM12209.1"/>
    <property type="molecule type" value="Genomic_DNA"/>
</dbReference>
<gene>
    <name evidence="3" type="ORF">AVEN_21015_2</name>
</gene>
<evidence type="ECO:0000313" key="4">
    <source>
        <dbReference type="Proteomes" id="UP000499080"/>
    </source>
</evidence>
<evidence type="ECO:0008006" key="5">
    <source>
        <dbReference type="Google" id="ProtNLM"/>
    </source>
</evidence>
<feature type="compositionally biased region" description="Basic and acidic residues" evidence="1">
    <location>
        <begin position="269"/>
        <end position="287"/>
    </location>
</feature>
<proteinExistence type="predicted"/>
<feature type="region of interest" description="Disordered" evidence="1">
    <location>
        <begin position="36"/>
        <end position="96"/>
    </location>
</feature>
<sequence length="425" mass="47717">MRGTVGNTLSYKMIRCILFLAVLALLSPPSLLSPVPNGEENAQQVSDDVKELESLRAENSKPSNNTDTSPPENANGQQEEPLPTPLPLSEEPQQNSRSAIFRHRGITQAKKNKYWGEKPQPENDGYAKYAGIQYSPNDLAAYVFNTGDEEGVAVAVEELVREGLMGRTDAINYLQDVKQILMYLRDQYEHQTKLEEFKNKAYPKLQMYQRLPSREHYLSEMDTDKREAAEPAPVVTTEDPHQGVIASTAEPKGPTRSTQRPKTDASTVEEPKKEADQDVPKDDDYKRMSSRNSNTFTLEVIYKLAKDMFTQSIMRDDPTAEDTLSGLVTFLENEVGNKRISSEMKEKVLEIVSAALVDSLRDYQRYLSENQAPVFDESGLYRHLSDSNGSPASKVPMSEVYRKLSAQGHDNMLQLVSNSNRPNSS</sequence>
<reference evidence="3 4" key="1">
    <citation type="journal article" date="2019" name="Sci. Rep.">
        <title>Orb-weaving spider Araneus ventricosus genome elucidates the spidroin gene catalogue.</title>
        <authorList>
            <person name="Kono N."/>
            <person name="Nakamura H."/>
            <person name="Ohtoshi R."/>
            <person name="Moran D.A.P."/>
            <person name="Shinohara A."/>
            <person name="Yoshida Y."/>
            <person name="Fujiwara M."/>
            <person name="Mori M."/>
            <person name="Tomita M."/>
            <person name="Arakawa K."/>
        </authorList>
    </citation>
    <scope>NUCLEOTIDE SEQUENCE [LARGE SCALE GENOMIC DNA]</scope>
</reference>
<keyword evidence="4" id="KW-1185">Reference proteome</keyword>
<feature type="compositionally biased region" description="Polar residues" evidence="1">
    <location>
        <begin position="60"/>
        <end position="76"/>
    </location>
</feature>
<evidence type="ECO:0000313" key="3">
    <source>
        <dbReference type="EMBL" id="GBM12209.1"/>
    </source>
</evidence>
<evidence type="ECO:0000256" key="1">
    <source>
        <dbReference type="SAM" id="MobiDB-lite"/>
    </source>
</evidence>
<feature type="region of interest" description="Disordered" evidence="1">
    <location>
        <begin position="222"/>
        <end position="289"/>
    </location>
</feature>
<feature type="chain" id="PRO_5021232546" description="Secretogranin-3" evidence="2">
    <location>
        <begin position="33"/>
        <end position="425"/>
    </location>
</feature>
<feature type="signal peptide" evidence="2">
    <location>
        <begin position="1"/>
        <end position="32"/>
    </location>
</feature>
<protein>
    <recommendedName>
        <fullName evidence="5">Secretogranin-3</fullName>
    </recommendedName>
</protein>
<comment type="caution">
    <text evidence="3">The sequence shown here is derived from an EMBL/GenBank/DDBJ whole genome shotgun (WGS) entry which is preliminary data.</text>
</comment>
<dbReference type="AlphaFoldDB" id="A0A4Y2D7I1"/>
<organism evidence="3 4">
    <name type="scientific">Araneus ventricosus</name>
    <name type="common">Orbweaver spider</name>
    <name type="synonym">Epeira ventricosa</name>
    <dbReference type="NCBI Taxonomy" id="182803"/>
    <lineage>
        <taxon>Eukaryota</taxon>
        <taxon>Metazoa</taxon>
        <taxon>Ecdysozoa</taxon>
        <taxon>Arthropoda</taxon>
        <taxon>Chelicerata</taxon>
        <taxon>Arachnida</taxon>
        <taxon>Araneae</taxon>
        <taxon>Araneomorphae</taxon>
        <taxon>Entelegynae</taxon>
        <taxon>Araneoidea</taxon>
        <taxon>Araneidae</taxon>
        <taxon>Araneus</taxon>
    </lineage>
</organism>
<feature type="compositionally biased region" description="Low complexity" evidence="1">
    <location>
        <begin position="77"/>
        <end position="94"/>
    </location>
</feature>
<feature type="compositionally biased region" description="Polar residues" evidence="1">
    <location>
        <begin position="255"/>
        <end position="266"/>
    </location>
</feature>
<name>A0A4Y2D7I1_ARAVE</name>
<accession>A0A4Y2D7I1</accession>
<evidence type="ECO:0000256" key="2">
    <source>
        <dbReference type="SAM" id="SignalP"/>
    </source>
</evidence>
<keyword evidence="2" id="KW-0732">Signal</keyword>
<dbReference type="Proteomes" id="UP000499080">
    <property type="component" value="Unassembled WGS sequence"/>
</dbReference>